<evidence type="ECO:0000313" key="1">
    <source>
        <dbReference type="EMBL" id="MBC6447515.1"/>
    </source>
</evidence>
<dbReference type="Proteomes" id="UP000734823">
    <property type="component" value="Unassembled WGS sequence"/>
</dbReference>
<dbReference type="SUPFAM" id="SSF140959">
    <property type="entry name" value="Indolic compounds 2,3-dioxygenase-like"/>
    <property type="match status" value="1"/>
</dbReference>
<protein>
    <submittedName>
        <fullName evidence="1">Tryptophan 2,3-dioxygenase</fullName>
    </submittedName>
</protein>
<keyword evidence="2" id="KW-1185">Reference proteome</keyword>
<gene>
    <name evidence="1" type="ORF">GPZ80_10070</name>
</gene>
<comment type="caution">
    <text evidence="1">The sequence shown here is derived from an EMBL/GenBank/DDBJ whole genome shotgun (WGS) entry which is preliminary data.</text>
</comment>
<accession>A0ABR7L4A5</accession>
<sequence>MTKPVDAGQSLAYGEILHLDEFLELACVHDTPDRTLFFAAHQSCEIWFAVVLRHLEQARDALTRDDGLVAVALLERLPHVMRVVAEHFAVLMTLTPESFDEIRATLGTSSGFQSAQYREIEFLCGARDPRFLNISGLSAAERARLVARLDEKSVGAAFVEYRERAGADAVPPGLSLVERVHDVLSNLDDSVRAWRALHAELADKLLGGALGTAGSSGAAYLWRSTKRTLFPEVFPRHECSDGEHPLPGAGGWA</sequence>
<dbReference type="Pfam" id="PF03301">
    <property type="entry name" value="Trp_dioxygenase"/>
    <property type="match status" value="1"/>
</dbReference>
<dbReference type="RefSeq" id="WP_187220026.1">
    <property type="nucleotide sequence ID" value="NZ_JABVED010000004.1"/>
</dbReference>
<dbReference type="InterPro" id="IPR004981">
    <property type="entry name" value="Trp_2_3_dOase"/>
</dbReference>
<dbReference type="EMBL" id="JABVED010000004">
    <property type="protein sequence ID" value="MBC6447515.1"/>
    <property type="molecule type" value="Genomic_DNA"/>
</dbReference>
<dbReference type="PANTHER" id="PTHR10138:SF0">
    <property type="entry name" value="TRYPTOPHAN 2,3-DIOXYGENASE"/>
    <property type="match status" value="1"/>
</dbReference>
<dbReference type="Gene3D" id="1.20.58.480">
    <property type="match status" value="1"/>
</dbReference>
<organism evidence="1 2">
    <name type="scientific">Actinokineospora xionganensis</name>
    <dbReference type="NCBI Taxonomy" id="2684470"/>
    <lineage>
        <taxon>Bacteria</taxon>
        <taxon>Bacillati</taxon>
        <taxon>Actinomycetota</taxon>
        <taxon>Actinomycetes</taxon>
        <taxon>Pseudonocardiales</taxon>
        <taxon>Pseudonocardiaceae</taxon>
        <taxon>Actinokineospora</taxon>
    </lineage>
</organism>
<proteinExistence type="predicted"/>
<reference evidence="1 2" key="1">
    <citation type="submission" date="2020-06" db="EMBL/GenBank/DDBJ databases">
        <title>Actinokineospora xiongansis sp. nov., isolated from soil of Baiyangdian.</title>
        <authorList>
            <person name="Zhang X."/>
        </authorList>
    </citation>
    <scope>NUCLEOTIDE SEQUENCE [LARGE SCALE GENOMIC DNA]</scope>
    <source>
        <strain evidence="1 2">HBU206404</strain>
    </source>
</reference>
<dbReference type="InterPro" id="IPR037217">
    <property type="entry name" value="Trp/Indoleamine_2_3_dOase-like"/>
</dbReference>
<name>A0ABR7L4A5_9PSEU</name>
<dbReference type="PANTHER" id="PTHR10138">
    <property type="entry name" value="TRYPTOPHAN 2,3-DIOXYGENASE"/>
    <property type="match status" value="1"/>
</dbReference>
<evidence type="ECO:0000313" key="2">
    <source>
        <dbReference type="Proteomes" id="UP000734823"/>
    </source>
</evidence>